<dbReference type="OrthoDB" id="545675at2759"/>
<evidence type="ECO:0000313" key="18">
    <source>
        <dbReference type="Proteomes" id="UP000790347"/>
    </source>
</evidence>
<keyword evidence="18" id="KW-1185">Reference proteome</keyword>
<organism evidence="17 18">
    <name type="scientific">Dermatophagoides farinae</name>
    <name type="common">American house dust mite</name>
    <dbReference type="NCBI Taxonomy" id="6954"/>
    <lineage>
        <taxon>Eukaryota</taxon>
        <taxon>Metazoa</taxon>
        <taxon>Ecdysozoa</taxon>
        <taxon>Arthropoda</taxon>
        <taxon>Chelicerata</taxon>
        <taxon>Arachnida</taxon>
        <taxon>Acari</taxon>
        <taxon>Acariformes</taxon>
        <taxon>Sarcoptiformes</taxon>
        <taxon>Astigmata</taxon>
        <taxon>Psoroptidia</taxon>
        <taxon>Analgoidea</taxon>
        <taxon>Pyroglyphidae</taxon>
        <taxon>Dermatophagoidinae</taxon>
        <taxon>Dermatophagoides</taxon>
    </lineage>
</organism>
<evidence type="ECO:0000256" key="13">
    <source>
        <dbReference type="RuleBase" id="RU365018"/>
    </source>
</evidence>
<evidence type="ECO:0000256" key="12">
    <source>
        <dbReference type="ARBA" id="ARBA00048460"/>
    </source>
</evidence>
<evidence type="ECO:0000256" key="14">
    <source>
        <dbReference type="SAM" id="MobiDB-lite"/>
    </source>
</evidence>
<evidence type="ECO:0000256" key="15">
    <source>
        <dbReference type="SAM" id="Phobius"/>
    </source>
</evidence>
<evidence type="ECO:0000256" key="5">
    <source>
        <dbReference type="ARBA" id="ARBA00022692"/>
    </source>
</evidence>
<evidence type="ECO:0000256" key="3">
    <source>
        <dbReference type="ARBA" id="ARBA00013262"/>
    </source>
</evidence>
<keyword evidence="5 15" id="KW-0812">Transmembrane</keyword>
<keyword evidence="4 13" id="KW-0808">Transferase</keyword>
<evidence type="ECO:0000313" key="17">
    <source>
        <dbReference type="EMBL" id="KAH9529425.1"/>
    </source>
</evidence>
<dbReference type="EC" id="2.8.2.20" evidence="3 13"/>
<gene>
    <name evidence="17" type="primary">TPST2</name>
    <name evidence="17" type="ORF">DERF_003310</name>
    <name evidence="16" type="ORF">HUG17_5279</name>
</gene>
<dbReference type="EMBL" id="SDOV01000004">
    <property type="protein sequence ID" value="KAH7642234.1"/>
    <property type="molecule type" value="Genomic_DNA"/>
</dbReference>
<feature type="transmembrane region" description="Helical" evidence="15">
    <location>
        <begin position="12"/>
        <end position="28"/>
    </location>
</feature>
<dbReference type="AlphaFoldDB" id="A0A922IFS9"/>
<dbReference type="Pfam" id="PF13469">
    <property type="entry name" value="Sulfotransfer_3"/>
    <property type="match status" value="1"/>
</dbReference>
<dbReference type="PANTHER" id="PTHR12788">
    <property type="entry name" value="PROTEIN-TYROSINE SULFOTRANSFERASE 2"/>
    <property type="match status" value="1"/>
</dbReference>
<reference evidence="17" key="1">
    <citation type="submission" date="2013-05" db="EMBL/GenBank/DDBJ databases">
        <authorList>
            <person name="Yim A.K.Y."/>
            <person name="Chan T.F."/>
            <person name="Ji K.M."/>
            <person name="Liu X.Y."/>
            <person name="Zhou J.W."/>
            <person name="Li R.Q."/>
            <person name="Yang K.Y."/>
            <person name="Li J."/>
            <person name="Li M."/>
            <person name="Law P.T.W."/>
            <person name="Wu Y.L."/>
            <person name="Cai Z.L."/>
            <person name="Qin H."/>
            <person name="Bao Y."/>
            <person name="Leung R.K.K."/>
            <person name="Ng P.K.S."/>
            <person name="Zou J."/>
            <person name="Zhong X.J."/>
            <person name="Ran P.X."/>
            <person name="Zhong N.S."/>
            <person name="Liu Z.G."/>
            <person name="Tsui S.K.W."/>
        </authorList>
    </citation>
    <scope>NUCLEOTIDE SEQUENCE</scope>
    <source>
        <strain evidence="17">Derf</strain>
        <tissue evidence="17">Whole organism</tissue>
    </source>
</reference>
<dbReference type="PANTHER" id="PTHR12788:SF10">
    <property type="entry name" value="PROTEIN-TYROSINE SULFOTRANSFERASE"/>
    <property type="match status" value="1"/>
</dbReference>
<evidence type="ECO:0000256" key="2">
    <source>
        <dbReference type="ARBA" id="ARBA00009988"/>
    </source>
</evidence>
<comment type="subcellular location">
    <subcellularLocation>
        <location evidence="1">Golgi apparatus membrane</location>
        <topology evidence="1">Single-pass type II membrane protein</topology>
    </subcellularLocation>
</comment>
<evidence type="ECO:0000256" key="11">
    <source>
        <dbReference type="ARBA" id="ARBA00023180"/>
    </source>
</evidence>
<dbReference type="Gene3D" id="3.40.50.300">
    <property type="entry name" value="P-loop containing nucleotide triphosphate hydrolases"/>
    <property type="match status" value="1"/>
</dbReference>
<evidence type="ECO:0000256" key="9">
    <source>
        <dbReference type="ARBA" id="ARBA00023136"/>
    </source>
</evidence>
<dbReference type="InterPro" id="IPR026634">
    <property type="entry name" value="TPST-like"/>
</dbReference>
<reference evidence="16" key="2">
    <citation type="submission" date="2020-06" db="EMBL/GenBank/DDBJ databases">
        <authorList>
            <person name="Ji K."/>
            <person name="Li J."/>
        </authorList>
    </citation>
    <scope>NUCLEOTIDE SEQUENCE</scope>
    <source>
        <strain evidence="16">JKM2019</strain>
        <tissue evidence="16">Whole body</tissue>
    </source>
</reference>
<comment type="caution">
    <text evidence="17">The sequence shown here is derived from an EMBL/GenBank/DDBJ whole genome shotgun (WGS) entry which is preliminary data.</text>
</comment>
<comment type="catalytic activity">
    <reaction evidence="12 13">
        <text>L-tyrosyl-[protein] + 3'-phosphoadenylyl sulfate = O-sulfo-L-tyrosine-[protein] + adenosine 3',5'-bisphosphate + H(+)</text>
        <dbReference type="Rhea" id="RHEA:16801"/>
        <dbReference type="Rhea" id="RHEA-COMP:10136"/>
        <dbReference type="Rhea" id="RHEA-COMP:11688"/>
        <dbReference type="ChEBI" id="CHEBI:15378"/>
        <dbReference type="ChEBI" id="CHEBI:46858"/>
        <dbReference type="ChEBI" id="CHEBI:58339"/>
        <dbReference type="ChEBI" id="CHEBI:58343"/>
        <dbReference type="ChEBI" id="CHEBI:65286"/>
        <dbReference type="EC" id="2.8.2.20"/>
    </reaction>
</comment>
<dbReference type="Proteomes" id="UP000828236">
    <property type="component" value="Unassembled WGS sequence"/>
</dbReference>
<feature type="compositionally biased region" description="Basic and acidic residues" evidence="14">
    <location>
        <begin position="387"/>
        <end position="398"/>
    </location>
</feature>
<keyword evidence="9 15" id="KW-0472">Membrane</keyword>
<reference evidence="17" key="4">
    <citation type="journal article" date="2022" name="Res Sq">
        <title>Comparative Genomics Reveals Insights into the Divergent Evolution of Astigmatic Mites and Household Pest Adaptations.</title>
        <authorList>
            <person name="Xiong Q."/>
            <person name="Wan A.T.-Y."/>
            <person name="Liu X.-Y."/>
            <person name="Fung C.S.-H."/>
            <person name="Xiao X."/>
            <person name="Malainual N."/>
            <person name="Hou J."/>
            <person name="Wang L."/>
            <person name="Wang M."/>
            <person name="Yang K."/>
            <person name="Cui Y."/>
            <person name="Leung E."/>
            <person name="Nong W."/>
            <person name="Shin S.-K."/>
            <person name="Au S."/>
            <person name="Jeong K.Y."/>
            <person name="Chew F.T."/>
            <person name="Hui J."/>
            <person name="Leung T.F."/>
            <person name="Tungtrongchitr A."/>
            <person name="Zhong N."/>
            <person name="Liu Z."/>
            <person name="Tsui S."/>
        </authorList>
    </citation>
    <scope>NUCLEOTIDE SEQUENCE</scope>
    <source>
        <strain evidence="17">Derf</strain>
        <tissue evidence="17">Whole organism</tissue>
    </source>
</reference>
<sequence length="398" mass="46574">MFVPNIRRQPLYIFILCQIIFFILYYTFQNPNCIFSPKPDYEWISSEKYVSIDGKQKHLYDHNMPLIFIGGMPRSGTTLLRVLLDAHPDIRCGEETRVIPRILSNRQSWLKAPFESKRLQEAGITTEVLDSAIRAFILEIIVRHGKPASRLCNKDPFTLRSATYLQYLFPNSKFIFMVRDGRAVVHSIISRKVTISGFDLNDYRDCLKKWNTAMTHMYEQCNKLGPEKCFHVYYEQLVLNPTKWMHKILDFLDVPWNSTVLHHEKLVEMGDISLSKLERSTDQVIKPINLEALSKWVGHIPDDVVANMHKIAPMLKKLGYDPFANPPNYGEPDPLVKEKMDELDKNKQHWDNVQKHVVELRNEIRQHIINKSSSHHHQSMIQQQQKHLNEDNKSSNSR</sequence>
<keyword evidence="7 15" id="KW-1133">Transmembrane helix</keyword>
<accession>A0A922IFS9</accession>
<dbReference type="Proteomes" id="UP000790347">
    <property type="component" value="Unassembled WGS sequence"/>
</dbReference>
<proteinExistence type="inferred from homology"/>
<reference evidence="16" key="3">
    <citation type="journal article" date="2021" name="World Allergy Organ. J.">
        <title>Chromosome-level assembly of Dermatophagoides farinae genome and transcriptome reveals two novel allergens Der f 37 and Der f 39.</title>
        <authorList>
            <person name="Chen J."/>
            <person name="Cai Z."/>
            <person name="Fan D."/>
            <person name="Hu J."/>
            <person name="Hou Y."/>
            <person name="He Y."/>
            <person name="Zhang Z."/>
            <person name="Zhao Z."/>
            <person name="Gao P."/>
            <person name="Hu W."/>
            <person name="Sun J."/>
            <person name="Li J."/>
            <person name="Ji K."/>
        </authorList>
    </citation>
    <scope>NUCLEOTIDE SEQUENCE</scope>
    <source>
        <strain evidence="16">JKM2019</strain>
    </source>
</reference>
<dbReference type="GO" id="GO:0000139">
    <property type="term" value="C:Golgi membrane"/>
    <property type="evidence" value="ECO:0007669"/>
    <property type="project" value="UniProtKB-SubCell"/>
</dbReference>
<evidence type="ECO:0000256" key="1">
    <source>
        <dbReference type="ARBA" id="ARBA00004323"/>
    </source>
</evidence>
<evidence type="ECO:0000256" key="7">
    <source>
        <dbReference type="ARBA" id="ARBA00022989"/>
    </source>
</evidence>
<dbReference type="EMBL" id="ASGP02000001">
    <property type="protein sequence ID" value="KAH9529425.1"/>
    <property type="molecule type" value="Genomic_DNA"/>
</dbReference>
<dbReference type="FunFam" id="3.40.50.300:FF:000290">
    <property type="entry name" value="Protein-tyrosine sulfotransferase"/>
    <property type="match status" value="1"/>
</dbReference>
<feature type="region of interest" description="Disordered" evidence="14">
    <location>
        <begin position="372"/>
        <end position="398"/>
    </location>
</feature>
<evidence type="ECO:0000256" key="10">
    <source>
        <dbReference type="ARBA" id="ARBA00023157"/>
    </source>
</evidence>
<name>A0A922IFS9_DERFA</name>
<comment type="similarity">
    <text evidence="2 13">Belongs to the protein sulfotransferase family.</text>
</comment>
<dbReference type="SUPFAM" id="SSF52540">
    <property type="entry name" value="P-loop containing nucleoside triphosphate hydrolases"/>
    <property type="match status" value="1"/>
</dbReference>
<keyword evidence="11" id="KW-0325">Glycoprotein</keyword>
<dbReference type="GO" id="GO:0008476">
    <property type="term" value="F:protein-tyrosine sulfotransferase activity"/>
    <property type="evidence" value="ECO:0007669"/>
    <property type="project" value="UniProtKB-EC"/>
</dbReference>
<dbReference type="InterPro" id="IPR027417">
    <property type="entry name" value="P-loop_NTPase"/>
</dbReference>
<evidence type="ECO:0000313" key="16">
    <source>
        <dbReference type="EMBL" id="KAH7642234.1"/>
    </source>
</evidence>
<keyword evidence="10" id="KW-1015">Disulfide bond</keyword>
<evidence type="ECO:0000256" key="6">
    <source>
        <dbReference type="ARBA" id="ARBA00022968"/>
    </source>
</evidence>
<evidence type="ECO:0000256" key="8">
    <source>
        <dbReference type="ARBA" id="ARBA00023034"/>
    </source>
</evidence>
<comment type="function">
    <text evidence="13">Catalyzes the O-sulfation of tyrosine residues within acidic motifs of polypeptides, using 3'-phosphoadenylyl sulfate (PAPS) as cosubstrate.</text>
</comment>
<keyword evidence="8" id="KW-0333">Golgi apparatus</keyword>
<keyword evidence="6" id="KW-0735">Signal-anchor</keyword>
<evidence type="ECO:0000256" key="4">
    <source>
        <dbReference type="ARBA" id="ARBA00022679"/>
    </source>
</evidence>
<protein>
    <recommendedName>
        <fullName evidence="3 13">Protein-tyrosine sulfotransferase</fullName>
        <ecNumber evidence="3 13">2.8.2.20</ecNumber>
    </recommendedName>
</protein>